<dbReference type="RefSeq" id="WP_022998705.1">
    <property type="nucleotide sequence ID" value="NZ_CP045627.1"/>
</dbReference>
<dbReference type="KEGG" id="lagg:B0E33_26895"/>
<dbReference type="EMBL" id="CXST01000001">
    <property type="protein sequence ID" value="CTQ42215.1"/>
    <property type="molecule type" value="Genomic_DNA"/>
</dbReference>
<organism evidence="1 2">
    <name type="scientific">Roseibium aggregatum</name>
    <dbReference type="NCBI Taxonomy" id="187304"/>
    <lineage>
        <taxon>Bacteria</taxon>
        <taxon>Pseudomonadati</taxon>
        <taxon>Pseudomonadota</taxon>
        <taxon>Alphaproteobacteria</taxon>
        <taxon>Hyphomicrobiales</taxon>
        <taxon>Stappiaceae</taxon>
        <taxon>Roseibium</taxon>
    </lineage>
</organism>
<keyword evidence="2" id="KW-1185">Reference proteome</keyword>
<evidence type="ECO:0000313" key="1">
    <source>
        <dbReference type="EMBL" id="CTQ42215.1"/>
    </source>
</evidence>
<accession>A0A0M6XWJ8</accession>
<dbReference type="OrthoDB" id="7676281at2"/>
<dbReference type="Proteomes" id="UP000048926">
    <property type="component" value="Unassembled WGS sequence"/>
</dbReference>
<evidence type="ECO:0000313" key="2">
    <source>
        <dbReference type="Proteomes" id="UP000048926"/>
    </source>
</evidence>
<gene>
    <name evidence="1" type="ORF">LAL4801_00640</name>
</gene>
<dbReference type="AlphaFoldDB" id="A0A0M6XWJ8"/>
<reference evidence="2" key="1">
    <citation type="submission" date="2015-07" db="EMBL/GenBank/DDBJ databases">
        <authorList>
            <person name="Rodrigo-Torres Lidia"/>
            <person name="Arahal R.David."/>
        </authorList>
    </citation>
    <scope>NUCLEOTIDE SEQUENCE [LARGE SCALE GENOMIC DNA]</scope>
    <source>
        <strain evidence="2">CECT 4801</strain>
    </source>
</reference>
<protein>
    <submittedName>
        <fullName evidence="1">Uncharacterized protein</fullName>
    </submittedName>
</protein>
<proteinExistence type="predicted"/>
<sequence>MPFQFNVGDHSSPIWKYTSFNSSQYSKLKWARNKLFKMVKNNPGCNAYFRTLPKGRSLSDMINDSSIWVNYGPTISPLHGEIHVPSGEIAVGDRAFKMGRWMVLATIIHEFAHHNGAPITGGDTRAEEAVYHCGLGSAKEYYDGVDDPNTPYDPNVGG</sequence>
<name>A0A0M6XWJ8_9HYPH</name>